<dbReference type="CDD" id="cd01099">
    <property type="entry name" value="PAN_AP_HGF"/>
    <property type="match status" value="1"/>
</dbReference>
<accession>A0A915PUH0</accession>
<dbReference type="Gene3D" id="3.50.4.10">
    <property type="entry name" value="Hepatocyte Growth Factor"/>
    <property type="match status" value="1"/>
</dbReference>
<name>A0A915PUH0_9BILA</name>
<dbReference type="PANTHER" id="PTHR47327:SF12">
    <property type="entry name" value="APPLE DOMAIN-CONTAINING PROTEIN"/>
    <property type="match status" value="1"/>
</dbReference>
<dbReference type="SUPFAM" id="SSF57414">
    <property type="entry name" value="Hairpin loop containing domain-like"/>
    <property type="match status" value="2"/>
</dbReference>
<dbReference type="GO" id="GO:0009653">
    <property type="term" value="P:anatomical structure morphogenesis"/>
    <property type="evidence" value="ECO:0007669"/>
    <property type="project" value="TreeGrafter"/>
</dbReference>
<dbReference type="PANTHER" id="PTHR47327">
    <property type="entry name" value="FI18240P1-RELATED"/>
    <property type="match status" value="1"/>
</dbReference>
<dbReference type="Pfam" id="PF00024">
    <property type="entry name" value="PAN_1"/>
    <property type="match status" value="2"/>
</dbReference>
<dbReference type="WBParaSite" id="sdigi.contig450.g8407.t1">
    <property type="protein sequence ID" value="sdigi.contig450.g8407.t1"/>
    <property type="gene ID" value="sdigi.contig450.g8407"/>
</dbReference>
<feature type="domain" description="Apple" evidence="1">
    <location>
        <begin position="107"/>
        <end position="186"/>
    </location>
</feature>
<evidence type="ECO:0000313" key="3">
    <source>
        <dbReference type="WBParaSite" id="sdigi.contig450.g8407.t1"/>
    </source>
</evidence>
<dbReference type="InterPro" id="IPR052774">
    <property type="entry name" value="Celegans_DevNeuronal_Protein"/>
</dbReference>
<dbReference type="Proteomes" id="UP000887581">
    <property type="component" value="Unplaced"/>
</dbReference>
<organism evidence="2 3">
    <name type="scientific">Setaria digitata</name>
    <dbReference type="NCBI Taxonomy" id="48799"/>
    <lineage>
        <taxon>Eukaryota</taxon>
        <taxon>Metazoa</taxon>
        <taxon>Ecdysozoa</taxon>
        <taxon>Nematoda</taxon>
        <taxon>Chromadorea</taxon>
        <taxon>Rhabditida</taxon>
        <taxon>Spirurina</taxon>
        <taxon>Spiruromorpha</taxon>
        <taxon>Filarioidea</taxon>
        <taxon>Setariidae</taxon>
        <taxon>Setaria</taxon>
    </lineage>
</organism>
<evidence type="ECO:0000259" key="1">
    <source>
        <dbReference type="PROSITE" id="PS50948"/>
    </source>
</evidence>
<protein>
    <submittedName>
        <fullName evidence="3">Apple domain-containing protein</fullName>
    </submittedName>
</protein>
<sequence>MLLYLACATTNVESTQQICYMESTKHSLVGTLHISLHADIKQCKQECLTLDTSQCSSVIYIISRNLCLLVSGHEIEGDGFYDQNTVHFRRICRSRAKMQATLLKKACFEEFRGKVLLGVVDELFEKVSQAQCRKACAASLKESNVLCKAAIYYPREQECIISSQNRFDLPELFTEDISAVYLENRCANDSLMNRTWSKVDNEEAKSSFTDPDSTSPLMQEEKEALQQPLKNIEVSGYGVDFKETLLPPHPEYNVSEVYQREIFDFAVGPI</sequence>
<keyword evidence="2" id="KW-1185">Reference proteome</keyword>
<feature type="domain" description="Apple" evidence="1">
    <location>
        <begin position="19"/>
        <end position="92"/>
    </location>
</feature>
<dbReference type="SMART" id="SM00473">
    <property type="entry name" value="PAN_AP"/>
    <property type="match status" value="2"/>
</dbReference>
<dbReference type="AlphaFoldDB" id="A0A915PUH0"/>
<reference evidence="3" key="1">
    <citation type="submission" date="2022-11" db="UniProtKB">
        <authorList>
            <consortium name="WormBaseParasite"/>
        </authorList>
    </citation>
    <scope>IDENTIFICATION</scope>
</reference>
<evidence type="ECO:0000313" key="2">
    <source>
        <dbReference type="Proteomes" id="UP000887581"/>
    </source>
</evidence>
<dbReference type="PROSITE" id="PS50948">
    <property type="entry name" value="PAN"/>
    <property type="match status" value="2"/>
</dbReference>
<dbReference type="InterPro" id="IPR003609">
    <property type="entry name" value="Pan_app"/>
</dbReference>
<proteinExistence type="predicted"/>